<feature type="region of interest" description="Disordered" evidence="3">
    <location>
        <begin position="339"/>
        <end position="377"/>
    </location>
</feature>
<evidence type="ECO:0000313" key="6">
    <source>
        <dbReference type="Proteomes" id="UP000017836"/>
    </source>
</evidence>
<comment type="similarity">
    <text evidence="1 2">Belongs to the TIFY/JAZ family.</text>
</comment>
<comment type="subcellular location">
    <subcellularLocation>
        <location evidence="2">Nucleus</location>
    </subcellularLocation>
</comment>
<evidence type="ECO:0000259" key="4">
    <source>
        <dbReference type="PROSITE" id="PS51320"/>
    </source>
</evidence>
<dbReference type="GO" id="GO:0031347">
    <property type="term" value="P:regulation of defense response"/>
    <property type="evidence" value="ECO:0000318"/>
    <property type="project" value="GO_Central"/>
</dbReference>
<dbReference type="KEGG" id="atr:18424977"/>
<dbReference type="GO" id="GO:2000022">
    <property type="term" value="P:regulation of jasmonic acid mediated signaling pathway"/>
    <property type="evidence" value="ECO:0000318"/>
    <property type="project" value="GO_Central"/>
</dbReference>
<proteinExistence type="inferred from homology"/>
<comment type="function">
    <text evidence="2">Repressor of jasmonate responses.</text>
</comment>
<reference evidence="6" key="1">
    <citation type="journal article" date="2013" name="Science">
        <title>The Amborella genome and the evolution of flowering plants.</title>
        <authorList>
            <consortium name="Amborella Genome Project"/>
        </authorList>
    </citation>
    <scope>NUCLEOTIDE SEQUENCE [LARGE SCALE GENOMIC DNA]</scope>
</reference>
<dbReference type="eggNOG" id="ENOG502QREB">
    <property type="taxonomic scope" value="Eukaryota"/>
</dbReference>
<dbReference type="GO" id="GO:0009611">
    <property type="term" value="P:response to wounding"/>
    <property type="evidence" value="ECO:0000318"/>
    <property type="project" value="GO_Central"/>
</dbReference>
<evidence type="ECO:0000313" key="5">
    <source>
        <dbReference type="EMBL" id="ERM97051.1"/>
    </source>
</evidence>
<dbReference type="PROSITE" id="PS51320">
    <property type="entry name" value="TIFY"/>
    <property type="match status" value="1"/>
</dbReference>
<dbReference type="HOGENOM" id="CLU_038646_0_0_1"/>
<keyword evidence="2" id="KW-0539">Nucleus</keyword>
<dbReference type="InterPro" id="IPR010399">
    <property type="entry name" value="Tify_dom"/>
</dbReference>
<comment type="domain">
    <text evidence="2">The jas domain is required for interaction with COI1.</text>
</comment>
<feature type="domain" description="Tify" evidence="4">
    <location>
        <begin position="267"/>
        <end position="302"/>
    </location>
</feature>
<feature type="compositionally biased region" description="Basic and acidic residues" evidence="3">
    <location>
        <begin position="366"/>
        <end position="377"/>
    </location>
</feature>
<dbReference type="GO" id="GO:0005634">
    <property type="term" value="C:nucleus"/>
    <property type="evidence" value="ECO:0000318"/>
    <property type="project" value="GO_Central"/>
</dbReference>
<dbReference type="InterPro" id="IPR040390">
    <property type="entry name" value="TIFY/JAZ"/>
</dbReference>
<sequence>MASVMMASEGQPVFHDFLGMSCSSDSAVLAKNGGFSGELCNPSSSDLASERHPASNYKEVQLHGSRSDFTGPEIDNQCSGRKRSGSDSAHMGSMRDRVLQVGTDALENSHLMKIFRNEAQDDRRVSQIDNEFLYSKQPPRPTSTGPALVQTQMSNQSNLVNYNWDRYAQLHTPQFACLPSRFNQYRGYPDKICSNYRDTNAGPSLISPPAADEGSRTGKIGSGISNIISASPGDRNSGNVLLGCNRLKAGTQGINPESAGPSSQQVPASASRQMTIFYAGQAHVFDDVHPKKADAIMSLAGSSGRSWSTALSSKSDLQASPSKENVFHGGNVIGDIQRRAPIMPNTSHGGGNTLNDDKQAVQAMDPKCESQKEVQKM</sequence>
<dbReference type="EMBL" id="KI396610">
    <property type="protein sequence ID" value="ERM97051.1"/>
    <property type="molecule type" value="Genomic_DNA"/>
</dbReference>
<gene>
    <name evidence="5" type="ORF">AMTR_s00122p00087530</name>
</gene>
<accession>W1NN63</accession>
<name>W1NN63_AMBTC</name>
<dbReference type="PANTHER" id="PTHR33077:SF8">
    <property type="entry name" value="PROTEIN TIFY 8"/>
    <property type="match status" value="1"/>
</dbReference>
<keyword evidence="6" id="KW-1185">Reference proteome</keyword>
<protein>
    <recommendedName>
        <fullName evidence="2">Protein TIFY</fullName>
    </recommendedName>
    <alternativeName>
        <fullName evidence="2">Jasmonate ZIM domain-containing protein</fullName>
    </alternativeName>
</protein>
<evidence type="ECO:0000256" key="3">
    <source>
        <dbReference type="SAM" id="MobiDB-lite"/>
    </source>
</evidence>
<feature type="region of interest" description="Disordered" evidence="3">
    <location>
        <begin position="65"/>
        <end position="93"/>
    </location>
</feature>
<dbReference type="SMART" id="SM00979">
    <property type="entry name" value="TIFY"/>
    <property type="match status" value="1"/>
</dbReference>
<dbReference type="OrthoDB" id="1908882at2759"/>
<dbReference type="Proteomes" id="UP000017836">
    <property type="component" value="Unassembled WGS sequence"/>
</dbReference>
<organism evidence="5 6">
    <name type="scientific">Amborella trichopoda</name>
    <dbReference type="NCBI Taxonomy" id="13333"/>
    <lineage>
        <taxon>Eukaryota</taxon>
        <taxon>Viridiplantae</taxon>
        <taxon>Streptophyta</taxon>
        <taxon>Embryophyta</taxon>
        <taxon>Tracheophyta</taxon>
        <taxon>Spermatophyta</taxon>
        <taxon>Magnoliopsida</taxon>
        <taxon>Amborellales</taxon>
        <taxon>Amborellaceae</taxon>
        <taxon>Amborella</taxon>
    </lineage>
</organism>
<dbReference type="Gramene" id="ERM97051">
    <property type="protein sequence ID" value="ERM97051"/>
    <property type="gene ID" value="AMTR_s00122p00087530"/>
</dbReference>
<evidence type="ECO:0000256" key="1">
    <source>
        <dbReference type="ARBA" id="ARBA00008614"/>
    </source>
</evidence>
<dbReference type="PANTHER" id="PTHR33077">
    <property type="entry name" value="PROTEIN TIFY 4A-RELATED-RELATED"/>
    <property type="match status" value="1"/>
</dbReference>
<dbReference type="AlphaFoldDB" id="W1NN63"/>
<evidence type="ECO:0000256" key="2">
    <source>
        <dbReference type="RuleBase" id="RU369065"/>
    </source>
</evidence>
<dbReference type="OMA" id="KAGFTHG"/>
<keyword evidence="2" id="KW-1184">Jasmonic acid signaling pathway</keyword>
<dbReference type="Pfam" id="PF06200">
    <property type="entry name" value="tify"/>
    <property type="match status" value="1"/>
</dbReference>